<name>A0A532UPN1_UNCT6</name>
<comment type="caution">
    <text evidence="1">The sequence shown here is derived from an EMBL/GenBank/DDBJ whole genome shotgun (WGS) entry which is preliminary data.</text>
</comment>
<accession>A0A532UPN1</accession>
<evidence type="ECO:0000313" key="1">
    <source>
        <dbReference type="EMBL" id="TKJ36873.1"/>
    </source>
</evidence>
<protein>
    <submittedName>
        <fullName evidence="1">Uncharacterized protein</fullName>
    </submittedName>
</protein>
<sequence length="160" mass="17906">MERPPSEDVPLFSTRSLEGEYTAWALVWTRNYGALVTLSGVLVDNEGTVYATDFPLLDSYVRTFLGVETNTANYTYFQRYELPAVSATGKYIIGTPTALFTEFEVWRDGVMIFSRDTVLDDPNAATIMRVAISPDGKFVAIVNMHGVSFMDEILMLYEGT</sequence>
<dbReference type="EMBL" id="NJBO01000038">
    <property type="protein sequence ID" value="TKJ36873.1"/>
    <property type="molecule type" value="Genomic_DNA"/>
</dbReference>
<dbReference type="Proteomes" id="UP000317778">
    <property type="component" value="Unassembled WGS sequence"/>
</dbReference>
<organism evidence="1 2">
    <name type="scientific">candidate division TA06 bacterium B3_TA06</name>
    <dbReference type="NCBI Taxonomy" id="2012487"/>
    <lineage>
        <taxon>Bacteria</taxon>
        <taxon>Bacteria division TA06</taxon>
    </lineage>
</organism>
<proteinExistence type="predicted"/>
<dbReference type="AlphaFoldDB" id="A0A532UPN1"/>
<evidence type="ECO:0000313" key="2">
    <source>
        <dbReference type="Proteomes" id="UP000317778"/>
    </source>
</evidence>
<reference evidence="1 2" key="1">
    <citation type="submission" date="2017-06" db="EMBL/GenBank/DDBJ databases">
        <title>Novel microbial phyla capable of carbon fixation and sulfur reduction in deep-sea sediments.</title>
        <authorList>
            <person name="Huang J."/>
            <person name="Baker B."/>
            <person name="Wang Y."/>
        </authorList>
    </citation>
    <scope>NUCLEOTIDE SEQUENCE [LARGE SCALE GENOMIC DNA]</scope>
    <source>
        <strain evidence="1">B3_TA06</strain>
    </source>
</reference>
<gene>
    <name evidence="1" type="ORF">CEE36_11340</name>
</gene>